<evidence type="ECO:0000313" key="2">
    <source>
        <dbReference type="Proteomes" id="UP001059971"/>
    </source>
</evidence>
<keyword evidence="2" id="KW-1185">Reference proteome</keyword>
<dbReference type="Gene3D" id="1.20.910.10">
    <property type="entry name" value="Heme oxygenase-like"/>
    <property type="match status" value="1"/>
</dbReference>
<reference evidence="1" key="1">
    <citation type="submission" date="2018-07" db="EMBL/GenBank/DDBJ databases">
        <title>Complete genome sequence of Sphingomonas bisphenolicum strain AO1, a bisphenol A degradative bacterium isolated from Japanese farm field.</title>
        <authorList>
            <person name="Murakami M."/>
            <person name="Koh M."/>
            <person name="Koba S."/>
            <person name="Matsumura Y."/>
        </authorList>
    </citation>
    <scope>NUCLEOTIDE SEQUENCE</scope>
    <source>
        <strain evidence="1">AO1</strain>
    </source>
</reference>
<protein>
    <recommendedName>
        <fullName evidence="3">Heme oxygenase</fullName>
    </recommendedName>
</protein>
<gene>
    <name evidence="1" type="ORF">SBA_ch1_03190</name>
</gene>
<evidence type="ECO:0000313" key="1">
    <source>
        <dbReference type="EMBL" id="BBF68119.1"/>
    </source>
</evidence>
<accession>A0ABM7FYZ3</accession>
<organism evidence="1 2">
    <name type="scientific">Sphingomonas bisphenolicum</name>
    <dbReference type="NCBI Taxonomy" id="296544"/>
    <lineage>
        <taxon>Bacteria</taxon>
        <taxon>Pseudomonadati</taxon>
        <taxon>Pseudomonadota</taxon>
        <taxon>Alphaproteobacteria</taxon>
        <taxon>Sphingomonadales</taxon>
        <taxon>Sphingomonadaceae</taxon>
        <taxon>Sphingomonas</taxon>
    </lineage>
</organism>
<name>A0ABM7FYZ3_9SPHN</name>
<dbReference type="InterPro" id="IPR016084">
    <property type="entry name" value="Haem_Oase-like_multi-hlx"/>
</dbReference>
<dbReference type="RefSeq" id="WP_390902361.1">
    <property type="nucleotide sequence ID" value="NZ_AP018817.1"/>
</dbReference>
<proteinExistence type="predicted"/>
<dbReference type="CDD" id="cd19166">
    <property type="entry name" value="HemeO-bac"/>
    <property type="match status" value="1"/>
</dbReference>
<sequence length="180" mass="18924">MTISPDAGQTRQALREATMESHRRVDSIYAGFALDSVIDYRAFLTAHAKALGGLEAAARPDAPRLPLLAQDLSALDLPLPDPLPLEARPGDGFHWGLRYALEGSRLGGAMLSRQVAPGLPRAYLSAAHGKGEWIAFQQALDSAAREGGEGWLDDAVQGAQAAFALFAQAGQAADQAVGHG</sequence>
<dbReference type="SUPFAM" id="SSF48613">
    <property type="entry name" value="Heme oxygenase-like"/>
    <property type="match status" value="1"/>
</dbReference>
<dbReference type="Proteomes" id="UP001059971">
    <property type="component" value="Chromosome 1"/>
</dbReference>
<evidence type="ECO:0008006" key="3">
    <source>
        <dbReference type="Google" id="ProtNLM"/>
    </source>
</evidence>
<dbReference type="EMBL" id="AP018817">
    <property type="protein sequence ID" value="BBF68119.1"/>
    <property type="molecule type" value="Genomic_DNA"/>
</dbReference>